<evidence type="ECO:0000256" key="5">
    <source>
        <dbReference type="ARBA" id="ARBA00022970"/>
    </source>
</evidence>
<protein>
    <submittedName>
        <fullName evidence="10">Branched-chain amino acid transport system permease protein</fullName>
    </submittedName>
</protein>
<evidence type="ECO:0000256" key="4">
    <source>
        <dbReference type="ARBA" id="ARBA00022692"/>
    </source>
</evidence>
<keyword evidence="2" id="KW-0813">Transport</keyword>
<feature type="transmembrane region" description="Helical" evidence="9">
    <location>
        <begin position="105"/>
        <end position="124"/>
    </location>
</feature>
<organism evidence="10 11">
    <name type="scientific">Micromonospora krabiensis</name>
    <dbReference type="NCBI Taxonomy" id="307121"/>
    <lineage>
        <taxon>Bacteria</taxon>
        <taxon>Bacillati</taxon>
        <taxon>Actinomycetota</taxon>
        <taxon>Actinomycetes</taxon>
        <taxon>Micromonosporales</taxon>
        <taxon>Micromonosporaceae</taxon>
        <taxon>Micromonospora</taxon>
    </lineage>
</organism>
<dbReference type="STRING" id="307121.GA0070620_0892"/>
<sequence length="298" mass="29334">MSAVAAGTARVDPYLIPALDGVAYGLLVFVAAAGLVFCFGVAGILNLAHGTLYAIGGYTAAALLDGGWPSLALALGVGVAAATAAGVALAALLTRAAARNHLTQALLTFGVALAGGSLLVTAFGPDDRPVHVPAALDGTVEVAGHRYAAYRLVFIVVAALLAGLLYLTVRRTRAGMLVRAAVDDAEMVACLGVSPTRIRIGVLAAAGALAGAAGVFGAPIIGPGPDTADTVLLLSLVVVVLGGLGSLTGTLFAALLVGEIQTLGVALAPSAAPFLLFAAMAAVLAVRARGLAAARRAT</sequence>
<evidence type="ECO:0000256" key="9">
    <source>
        <dbReference type="SAM" id="Phobius"/>
    </source>
</evidence>
<keyword evidence="7 9" id="KW-0472">Membrane</keyword>
<dbReference type="GO" id="GO:0006865">
    <property type="term" value="P:amino acid transport"/>
    <property type="evidence" value="ECO:0007669"/>
    <property type="project" value="UniProtKB-KW"/>
</dbReference>
<dbReference type="PANTHER" id="PTHR11795">
    <property type="entry name" value="BRANCHED-CHAIN AMINO ACID TRANSPORT SYSTEM PERMEASE PROTEIN LIVH"/>
    <property type="match status" value="1"/>
</dbReference>
<feature type="transmembrane region" description="Helical" evidence="9">
    <location>
        <begin position="21"/>
        <end position="48"/>
    </location>
</feature>
<evidence type="ECO:0000313" key="11">
    <source>
        <dbReference type="Proteomes" id="UP000199393"/>
    </source>
</evidence>
<dbReference type="GO" id="GO:0005886">
    <property type="term" value="C:plasma membrane"/>
    <property type="evidence" value="ECO:0007669"/>
    <property type="project" value="UniProtKB-SubCell"/>
</dbReference>
<dbReference type="AlphaFoldDB" id="A0A1C3MYJ8"/>
<evidence type="ECO:0000313" key="10">
    <source>
        <dbReference type="EMBL" id="SBV25416.1"/>
    </source>
</evidence>
<accession>A0A1C3MYJ8</accession>
<feature type="transmembrane region" description="Helical" evidence="9">
    <location>
        <begin position="200"/>
        <end position="221"/>
    </location>
</feature>
<dbReference type="EMBL" id="LT598496">
    <property type="protein sequence ID" value="SBV25416.1"/>
    <property type="molecule type" value="Genomic_DNA"/>
</dbReference>
<name>A0A1C3MYJ8_9ACTN</name>
<evidence type="ECO:0000256" key="7">
    <source>
        <dbReference type="ARBA" id="ARBA00023136"/>
    </source>
</evidence>
<reference evidence="11" key="1">
    <citation type="submission" date="2016-06" db="EMBL/GenBank/DDBJ databases">
        <authorList>
            <person name="Varghese N."/>
        </authorList>
    </citation>
    <scope>NUCLEOTIDE SEQUENCE [LARGE SCALE GENOMIC DNA]</scope>
    <source>
        <strain evidence="11">DSM 45344</strain>
    </source>
</reference>
<dbReference type="GO" id="GO:0022857">
    <property type="term" value="F:transmembrane transporter activity"/>
    <property type="evidence" value="ECO:0007669"/>
    <property type="project" value="InterPro"/>
</dbReference>
<feature type="transmembrane region" description="Helical" evidence="9">
    <location>
        <begin position="148"/>
        <end position="169"/>
    </location>
</feature>
<evidence type="ECO:0000256" key="1">
    <source>
        <dbReference type="ARBA" id="ARBA00004651"/>
    </source>
</evidence>
<evidence type="ECO:0000256" key="6">
    <source>
        <dbReference type="ARBA" id="ARBA00022989"/>
    </source>
</evidence>
<dbReference type="Proteomes" id="UP000199393">
    <property type="component" value="Chromosome I"/>
</dbReference>
<keyword evidence="4 9" id="KW-0812">Transmembrane</keyword>
<keyword evidence="3" id="KW-1003">Cell membrane</keyword>
<dbReference type="InterPro" id="IPR001851">
    <property type="entry name" value="ABC_transp_permease"/>
</dbReference>
<feature type="transmembrane region" description="Helical" evidence="9">
    <location>
        <begin position="264"/>
        <end position="286"/>
    </location>
</feature>
<feature type="transmembrane region" description="Helical" evidence="9">
    <location>
        <begin position="68"/>
        <end position="93"/>
    </location>
</feature>
<evidence type="ECO:0000256" key="3">
    <source>
        <dbReference type="ARBA" id="ARBA00022475"/>
    </source>
</evidence>
<keyword evidence="11" id="KW-1185">Reference proteome</keyword>
<dbReference type="InterPro" id="IPR052157">
    <property type="entry name" value="BCAA_transport_permease"/>
</dbReference>
<evidence type="ECO:0000256" key="2">
    <source>
        <dbReference type="ARBA" id="ARBA00022448"/>
    </source>
</evidence>
<proteinExistence type="inferred from homology"/>
<gene>
    <name evidence="10" type="ORF">GA0070620_0892</name>
</gene>
<dbReference type="CDD" id="cd06582">
    <property type="entry name" value="TM_PBP1_LivH_like"/>
    <property type="match status" value="1"/>
</dbReference>
<evidence type="ECO:0000256" key="8">
    <source>
        <dbReference type="ARBA" id="ARBA00037998"/>
    </source>
</evidence>
<keyword evidence="6 9" id="KW-1133">Transmembrane helix</keyword>
<dbReference type="Pfam" id="PF02653">
    <property type="entry name" value="BPD_transp_2"/>
    <property type="match status" value="1"/>
</dbReference>
<comment type="subcellular location">
    <subcellularLocation>
        <location evidence="1">Cell membrane</location>
        <topology evidence="1">Multi-pass membrane protein</topology>
    </subcellularLocation>
</comment>
<comment type="similarity">
    <text evidence="8">Belongs to the binding-protein-dependent transport system permease family. LivHM subfamily.</text>
</comment>
<dbReference type="RefSeq" id="WP_197677546.1">
    <property type="nucleotide sequence ID" value="NZ_JBHRWG010000007.1"/>
</dbReference>
<feature type="transmembrane region" description="Helical" evidence="9">
    <location>
        <begin position="233"/>
        <end position="257"/>
    </location>
</feature>
<dbReference type="PANTHER" id="PTHR11795:SF442">
    <property type="entry name" value="ABC TRANSPORTER ATP-BINDING PROTEIN"/>
    <property type="match status" value="1"/>
</dbReference>
<dbReference type="PATRIC" id="fig|307121.4.peg.918"/>
<keyword evidence="5" id="KW-0029">Amino-acid transport</keyword>